<feature type="transmembrane region" description="Helical" evidence="3">
    <location>
        <begin position="161"/>
        <end position="186"/>
    </location>
</feature>
<keyword evidence="3" id="KW-0472">Membrane</keyword>
<dbReference type="PANTHER" id="PTHR30328:SF54">
    <property type="entry name" value="HTH-TYPE TRANSCRIPTIONAL REPRESSOR SCO4008"/>
    <property type="match status" value="1"/>
</dbReference>
<dbReference type="InterPro" id="IPR009057">
    <property type="entry name" value="Homeodomain-like_sf"/>
</dbReference>
<name>A0ABY9U3D0_9GAMM</name>
<dbReference type="SUPFAM" id="SSF46689">
    <property type="entry name" value="Homeodomain-like"/>
    <property type="match status" value="1"/>
</dbReference>
<accession>A0ABY9U3D0</accession>
<evidence type="ECO:0000259" key="4">
    <source>
        <dbReference type="PROSITE" id="PS50977"/>
    </source>
</evidence>
<dbReference type="PROSITE" id="PS50977">
    <property type="entry name" value="HTH_TETR_2"/>
    <property type="match status" value="1"/>
</dbReference>
<keyword evidence="6" id="KW-1185">Reference proteome</keyword>
<reference evidence="6" key="1">
    <citation type="submission" date="2023-09" db="EMBL/GenBank/DDBJ databases">
        <authorList>
            <person name="Li S."/>
            <person name="Li X."/>
            <person name="Zhang C."/>
            <person name="Zhao Z."/>
        </authorList>
    </citation>
    <scope>NUCLEOTIDE SEQUENCE [LARGE SCALE GENOMIC DNA]</scope>
    <source>
        <strain evidence="6">SQ149</strain>
    </source>
</reference>
<dbReference type="Pfam" id="PF00440">
    <property type="entry name" value="TetR_N"/>
    <property type="match status" value="1"/>
</dbReference>
<gene>
    <name evidence="5" type="ORF">RGQ13_07320</name>
</gene>
<keyword evidence="3" id="KW-1133">Transmembrane helix</keyword>
<feature type="domain" description="HTH tetR-type" evidence="4">
    <location>
        <begin position="15"/>
        <end position="75"/>
    </location>
</feature>
<dbReference type="Proteomes" id="UP001258994">
    <property type="component" value="Chromosome"/>
</dbReference>
<evidence type="ECO:0000256" key="2">
    <source>
        <dbReference type="PROSITE-ProRule" id="PRU00335"/>
    </source>
</evidence>
<dbReference type="PRINTS" id="PR00455">
    <property type="entry name" value="HTHTETR"/>
</dbReference>
<organism evidence="5 6">
    <name type="scientific">Thalassotalea psychrophila</name>
    <dbReference type="NCBI Taxonomy" id="3065647"/>
    <lineage>
        <taxon>Bacteria</taxon>
        <taxon>Pseudomonadati</taxon>
        <taxon>Pseudomonadota</taxon>
        <taxon>Gammaproteobacteria</taxon>
        <taxon>Alteromonadales</taxon>
        <taxon>Colwelliaceae</taxon>
        <taxon>Thalassotalea</taxon>
    </lineage>
</organism>
<keyword evidence="1 2" id="KW-0238">DNA-binding</keyword>
<dbReference type="RefSeq" id="WP_348392899.1">
    <property type="nucleotide sequence ID" value="NZ_CP134145.1"/>
</dbReference>
<dbReference type="InterPro" id="IPR050109">
    <property type="entry name" value="HTH-type_TetR-like_transc_reg"/>
</dbReference>
<dbReference type="PANTHER" id="PTHR30328">
    <property type="entry name" value="TRANSCRIPTIONAL REPRESSOR"/>
    <property type="match status" value="1"/>
</dbReference>
<proteinExistence type="predicted"/>
<keyword evidence="3" id="KW-0812">Transmembrane</keyword>
<protein>
    <submittedName>
        <fullName evidence="5">TetR/AcrR family transcriptional regulator</fullName>
    </submittedName>
</protein>
<evidence type="ECO:0000313" key="6">
    <source>
        <dbReference type="Proteomes" id="UP001258994"/>
    </source>
</evidence>
<dbReference type="EMBL" id="CP134145">
    <property type="protein sequence ID" value="WNC73789.1"/>
    <property type="molecule type" value="Genomic_DNA"/>
</dbReference>
<evidence type="ECO:0000256" key="1">
    <source>
        <dbReference type="ARBA" id="ARBA00023125"/>
    </source>
</evidence>
<evidence type="ECO:0000313" key="5">
    <source>
        <dbReference type="EMBL" id="WNC73789.1"/>
    </source>
</evidence>
<evidence type="ECO:0000256" key="3">
    <source>
        <dbReference type="SAM" id="Phobius"/>
    </source>
</evidence>
<feature type="DNA-binding region" description="H-T-H motif" evidence="2">
    <location>
        <begin position="38"/>
        <end position="57"/>
    </location>
</feature>
<dbReference type="Gene3D" id="1.10.357.10">
    <property type="entry name" value="Tetracycline Repressor, domain 2"/>
    <property type="match status" value="1"/>
</dbReference>
<sequence length="225" mass="25840">MTRPVKQEHGKGNVDWTKQQLINAAAEQFSKLGFEGASLSKIREKVDVKNSTIVYHFKSKQGLYLAVTEHLEQNFANMINDLVAQHEDAPALERFYQFCHTLQQWGSTQQYFTSIAIQEMMNRELHSANSMFYQNFGKRLMQTVEFIKGDDQDVVWVEVNWQIFIVNVFLSILIGQAVSVAIPIALKVSENDYKHQHINEVIRSQLLALVHDKQIAAEFLALKLA</sequence>
<dbReference type="InterPro" id="IPR001647">
    <property type="entry name" value="HTH_TetR"/>
</dbReference>